<sequence>MKVTKAVSDMQLALAGMGNLNETLAKLESAGDQVPAMEEALSGMHEVVANADSDAPLETMDMDAFDRAEARYENKYRQECDGA</sequence>
<protein>
    <submittedName>
        <fullName evidence="1">Uncharacterized protein</fullName>
    </submittedName>
</protein>
<name>A0ABS0AVA5_9GAMM</name>
<accession>A0ABS0AVA5</accession>
<evidence type="ECO:0000313" key="2">
    <source>
        <dbReference type="Proteomes" id="UP000662703"/>
    </source>
</evidence>
<dbReference type="Proteomes" id="UP000662703">
    <property type="component" value="Unassembled WGS sequence"/>
</dbReference>
<proteinExistence type="predicted"/>
<comment type="caution">
    <text evidence="1">The sequence shown here is derived from an EMBL/GenBank/DDBJ whole genome shotgun (WGS) entry which is preliminary data.</text>
</comment>
<dbReference type="EMBL" id="ARXX01000073">
    <property type="protein sequence ID" value="MBF5058061.1"/>
    <property type="molecule type" value="Genomic_DNA"/>
</dbReference>
<evidence type="ECO:0000313" key="1">
    <source>
        <dbReference type="EMBL" id="MBF5058061.1"/>
    </source>
</evidence>
<organism evidence="1 2">
    <name type="scientific">Alloalcanivorax profundimaris</name>
    <dbReference type="NCBI Taxonomy" id="2735259"/>
    <lineage>
        <taxon>Bacteria</taxon>
        <taxon>Pseudomonadati</taxon>
        <taxon>Pseudomonadota</taxon>
        <taxon>Gammaproteobacteria</taxon>
        <taxon>Oceanospirillales</taxon>
        <taxon>Alcanivoracaceae</taxon>
        <taxon>Alloalcanivorax</taxon>
    </lineage>
</organism>
<keyword evidence="2" id="KW-1185">Reference proteome</keyword>
<gene>
    <name evidence="1" type="ORF">Y5W_03355</name>
</gene>
<reference evidence="1 2" key="1">
    <citation type="submission" date="2012-09" db="EMBL/GenBank/DDBJ databases">
        <title>Genome Sequence of alkane-degrading Bacterium Alcanivorax sp. 521-1.</title>
        <authorList>
            <person name="Lai Q."/>
            <person name="Shao Z."/>
        </authorList>
    </citation>
    <scope>NUCLEOTIDE SEQUENCE [LARGE SCALE GENOMIC DNA]</scope>
    <source>
        <strain evidence="1 2">521-1</strain>
    </source>
</reference>